<sequence length="306" mass="33166">MILTATVTAEQAGMRLDDAAKALFPQLSKGQIRKIIDWGGCTVAQTMVRVASRTLKGGEEIILGVMEPERYVELTYRRDELLTDDGEYLAVNKAAGLNCQRTPYQLKGTVEHAVTMYLKGEGSAEPARVIHRLDRGTSGVMFFPKHKPAATHISWQLKGGLVTKVYWALVADLPDQDAWRVDAPVAKISKFRYGVALPGKDSSTEFRVLAAGRGATLLEARPITGRTHQIRVHLTHCGLPIVGDLPYGGLPAPRMMLHCRSMSFIARDGRTVAATAPVDAAFADFCAGHGIDLAPLLTPPAENATP</sequence>
<keyword evidence="2" id="KW-0413">Isomerase</keyword>
<feature type="domain" description="Pseudouridine synthase RsuA/RluA-like" evidence="4">
    <location>
        <begin position="88"/>
        <end position="236"/>
    </location>
</feature>
<dbReference type="RefSeq" id="WP_214174129.1">
    <property type="nucleotide sequence ID" value="NZ_JAHCVK010000001.1"/>
</dbReference>
<keyword evidence="6" id="KW-1185">Reference proteome</keyword>
<organism evidence="5 6">
    <name type="scientific">Geomobilimonas luticola</name>
    <dbReference type="NCBI Taxonomy" id="1114878"/>
    <lineage>
        <taxon>Bacteria</taxon>
        <taxon>Pseudomonadati</taxon>
        <taxon>Thermodesulfobacteriota</taxon>
        <taxon>Desulfuromonadia</taxon>
        <taxon>Geobacterales</taxon>
        <taxon>Geobacteraceae</taxon>
        <taxon>Geomobilimonas</taxon>
    </lineage>
</organism>
<evidence type="ECO:0000313" key="6">
    <source>
        <dbReference type="Proteomes" id="UP000756860"/>
    </source>
</evidence>
<dbReference type="PANTHER" id="PTHR21600:SF44">
    <property type="entry name" value="RIBOSOMAL LARGE SUBUNIT PSEUDOURIDINE SYNTHASE D"/>
    <property type="match status" value="1"/>
</dbReference>
<evidence type="ECO:0000256" key="2">
    <source>
        <dbReference type="ARBA" id="ARBA00023235"/>
    </source>
</evidence>
<dbReference type="Gene3D" id="3.30.2350.10">
    <property type="entry name" value="Pseudouridine synthase"/>
    <property type="match status" value="1"/>
</dbReference>
<dbReference type="EMBL" id="JAHCVK010000001">
    <property type="protein sequence ID" value="MBT0652173.1"/>
    <property type="molecule type" value="Genomic_DNA"/>
</dbReference>
<dbReference type="SUPFAM" id="SSF55120">
    <property type="entry name" value="Pseudouridine synthase"/>
    <property type="match status" value="1"/>
</dbReference>
<evidence type="ECO:0000256" key="1">
    <source>
        <dbReference type="ARBA" id="ARBA00010876"/>
    </source>
</evidence>
<dbReference type="CDD" id="cd02869">
    <property type="entry name" value="PseudoU_synth_RluA_like"/>
    <property type="match status" value="1"/>
</dbReference>
<dbReference type="Proteomes" id="UP000756860">
    <property type="component" value="Unassembled WGS sequence"/>
</dbReference>
<evidence type="ECO:0000256" key="3">
    <source>
        <dbReference type="PROSITE-ProRule" id="PRU00182"/>
    </source>
</evidence>
<evidence type="ECO:0000313" key="5">
    <source>
        <dbReference type="EMBL" id="MBT0652173.1"/>
    </source>
</evidence>
<name>A0ABS5S9X0_9BACT</name>
<dbReference type="InterPro" id="IPR006145">
    <property type="entry name" value="PsdUridine_synth_RsuA/RluA"/>
</dbReference>
<dbReference type="PANTHER" id="PTHR21600">
    <property type="entry name" value="MITOCHONDRIAL RNA PSEUDOURIDINE SYNTHASE"/>
    <property type="match status" value="1"/>
</dbReference>
<keyword evidence="3" id="KW-0694">RNA-binding</keyword>
<dbReference type="Pfam" id="PF00849">
    <property type="entry name" value="PseudoU_synth_2"/>
    <property type="match status" value="1"/>
</dbReference>
<dbReference type="Gene3D" id="3.10.290.10">
    <property type="entry name" value="RNA-binding S4 domain"/>
    <property type="match status" value="1"/>
</dbReference>
<evidence type="ECO:0000259" key="4">
    <source>
        <dbReference type="Pfam" id="PF00849"/>
    </source>
</evidence>
<reference evidence="5 6" key="1">
    <citation type="submission" date="2021-05" db="EMBL/GenBank/DDBJ databases">
        <title>The draft genome of Geobacter luticola JCM 17780.</title>
        <authorList>
            <person name="Xu Z."/>
            <person name="Masuda Y."/>
            <person name="Itoh H."/>
            <person name="Senoo K."/>
        </authorList>
    </citation>
    <scope>NUCLEOTIDE SEQUENCE [LARGE SCALE GENOMIC DNA]</scope>
    <source>
        <strain evidence="5 6">JCM 17780</strain>
    </source>
</reference>
<gene>
    <name evidence="5" type="ORF">KI810_03835</name>
</gene>
<comment type="similarity">
    <text evidence="1">Belongs to the pseudouridine synthase RluA family.</text>
</comment>
<proteinExistence type="inferred from homology"/>
<comment type="caution">
    <text evidence="5">The sequence shown here is derived from an EMBL/GenBank/DDBJ whole genome shotgun (WGS) entry which is preliminary data.</text>
</comment>
<dbReference type="InterPro" id="IPR050188">
    <property type="entry name" value="RluA_PseudoU_synthase"/>
</dbReference>
<accession>A0ABS5S9X0</accession>
<protein>
    <submittedName>
        <fullName evidence="5">RluA family pseudouridine synthase</fullName>
    </submittedName>
</protein>
<dbReference type="InterPro" id="IPR020103">
    <property type="entry name" value="PsdUridine_synth_cat_dom_sf"/>
</dbReference>
<dbReference type="InterPro" id="IPR036986">
    <property type="entry name" value="S4_RNA-bd_sf"/>
</dbReference>
<dbReference type="PROSITE" id="PS50889">
    <property type="entry name" value="S4"/>
    <property type="match status" value="1"/>
</dbReference>